<organism evidence="5 6">
    <name type="scientific">Candidatus Contendobacter odensis Run_B_J11</name>
    <dbReference type="NCBI Taxonomy" id="1400861"/>
    <lineage>
        <taxon>Bacteria</taxon>
        <taxon>Pseudomonadati</taxon>
        <taxon>Pseudomonadota</taxon>
        <taxon>Gammaproteobacteria</taxon>
        <taxon>Candidatus Competibacteraceae</taxon>
        <taxon>Candidatus Contendibacter</taxon>
    </lineage>
</organism>
<dbReference type="AlphaFoldDB" id="A0A7U7G8E2"/>
<keyword evidence="2 5" id="KW-0808">Transferase</keyword>
<keyword evidence="1" id="KW-0328">Glycosyltransferase</keyword>
<evidence type="ECO:0000313" key="5">
    <source>
        <dbReference type="EMBL" id="CDH43067.1"/>
    </source>
</evidence>
<evidence type="ECO:0000256" key="2">
    <source>
        <dbReference type="ARBA" id="ARBA00022679"/>
    </source>
</evidence>
<evidence type="ECO:0000259" key="4">
    <source>
        <dbReference type="Pfam" id="PF13439"/>
    </source>
</evidence>
<comment type="caution">
    <text evidence="5">The sequence shown here is derived from an EMBL/GenBank/DDBJ whole genome shotgun (WGS) entry which is preliminary data.</text>
</comment>
<dbReference type="Pfam" id="PF00534">
    <property type="entry name" value="Glycos_transf_1"/>
    <property type="match status" value="1"/>
</dbReference>
<dbReference type="InterPro" id="IPR001296">
    <property type="entry name" value="Glyco_trans_1"/>
</dbReference>
<dbReference type="InterPro" id="IPR028098">
    <property type="entry name" value="Glyco_trans_4-like_N"/>
</dbReference>
<feature type="domain" description="Glycosyltransferase subfamily 4-like N-terminal" evidence="4">
    <location>
        <begin position="71"/>
        <end position="184"/>
    </location>
</feature>
<evidence type="ECO:0000259" key="3">
    <source>
        <dbReference type="Pfam" id="PF00534"/>
    </source>
</evidence>
<feature type="domain" description="Glycosyl transferase family 1" evidence="3">
    <location>
        <begin position="200"/>
        <end position="369"/>
    </location>
</feature>
<evidence type="ECO:0000313" key="6">
    <source>
        <dbReference type="Proteomes" id="UP000019184"/>
    </source>
</evidence>
<proteinExistence type="predicted"/>
<dbReference type="PANTHER" id="PTHR12526:SF629">
    <property type="entry name" value="TEICHURONIC ACID BIOSYNTHESIS GLYCOSYLTRANSFERASE TUAH-RELATED"/>
    <property type="match status" value="1"/>
</dbReference>
<name>A0A7U7G8E2_9GAMM</name>
<sequence length="395" mass="44863">MKTNNKSVLFITHDASATGAPIILLSFLCWLKKNSDISFQILICKRGKLDQEFESVAPVWYLDDRSGLKARLRSLFRMLPFNKSRFVSYRDVATRIRAKMNIDLIYSNTVANGKILEALSLIDCPVITHIHELEFAIRIYAGEDFKYIKQHTDYFIVVANELQKNLTQKHNISHKKIECIYGFIPNIIQKKIDRSTSKKALTQEIGLPNEARIIGGCGTVDWRKGCDLFIQLALAIKLCKPSFAVHFVWIGSKPSGAALLQLQYDIEHAELTDCVHFIGTRTNPLDYLAAFDVFALTSREDPFPLVMMEAASLEVPIVCFDRSGGGREFVQEDAGFVVPYLNILAMADRIMNLLHDEQKRKKLGAQAKEKVRKQHDINIVAPHILIRIEQMLKNA</sequence>
<evidence type="ECO:0000256" key="1">
    <source>
        <dbReference type="ARBA" id="ARBA00022676"/>
    </source>
</evidence>
<keyword evidence="6" id="KW-1185">Reference proteome</keyword>
<dbReference type="GO" id="GO:0016757">
    <property type="term" value="F:glycosyltransferase activity"/>
    <property type="evidence" value="ECO:0007669"/>
    <property type="project" value="UniProtKB-KW"/>
</dbReference>
<dbReference type="Proteomes" id="UP000019184">
    <property type="component" value="Unassembled WGS sequence"/>
</dbReference>
<accession>A0A7U7G8E2</accession>
<dbReference type="OrthoDB" id="7068720at2"/>
<protein>
    <submittedName>
        <fullName evidence="5">Glycosyl transferase group 1</fullName>
    </submittedName>
</protein>
<reference evidence="5 6" key="1">
    <citation type="journal article" date="2014" name="ISME J.">
        <title>Candidatus Competibacter-lineage genomes retrieved from metagenomes reveal functional metabolic diversity.</title>
        <authorList>
            <person name="McIlroy S.J."/>
            <person name="Albertsen M."/>
            <person name="Andresen E.K."/>
            <person name="Saunders A.M."/>
            <person name="Kristiansen R."/>
            <person name="Stokholm-Bjerregaard M."/>
            <person name="Nielsen K.L."/>
            <person name="Nielsen P.H."/>
        </authorList>
    </citation>
    <scope>NUCLEOTIDE SEQUENCE [LARGE SCALE GENOMIC DNA]</scope>
    <source>
        <strain evidence="5 6">Run_B_J11</strain>
    </source>
</reference>
<dbReference type="CDD" id="cd03801">
    <property type="entry name" value="GT4_PimA-like"/>
    <property type="match status" value="1"/>
</dbReference>
<dbReference type="EMBL" id="CBTK010000002">
    <property type="protein sequence ID" value="CDH43067.1"/>
    <property type="molecule type" value="Genomic_DNA"/>
</dbReference>
<dbReference type="Pfam" id="PF13439">
    <property type="entry name" value="Glyco_transf_4"/>
    <property type="match status" value="1"/>
</dbReference>
<dbReference type="GO" id="GO:1901135">
    <property type="term" value="P:carbohydrate derivative metabolic process"/>
    <property type="evidence" value="ECO:0007669"/>
    <property type="project" value="UniProtKB-ARBA"/>
</dbReference>
<dbReference type="PANTHER" id="PTHR12526">
    <property type="entry name" value="GLYCOSYLTRANSFERASE"/>
    <property type="match status" value="1"/>
</dbReference>
<dbReference type="RefSeq" id="WP_154724678.1">
    <property type="nucleotide sequence ID" value="NZ_CBTK010000002.1"/>
</dbReference>
<dbReference type="SUPFAM" id="SSF53756">
    <property type="entry name" value="UDP-Glycosyltransferase/glycogen phosphorylase"/>
    <property type="match status" value="1"/>
</dbReference>
<dbReference type="Gene3D" id="3.40.50.2000">
    <property type="entry name" value="Glycogen Phosphorylase B"/>
    <property type="match status" value="2"/>
</dbReference>
<gene>
    <name evidence="5" type="ORF">BN874_100020</name>
</gene>